<evidence type="ECO:0000313" key="2">
    <source>
        <dbReference type="Proteomes" id="UP000464657"/>
    </source>
</evidence>
<reference evidence="1 2" key="1">
    <citation type="journal article" date="2013" name="Int. J. Syst. Evol. Microbiol.">
        <title>Kordia antarctica sp. nov., isolated from Antarctic seawater.</title>
        <authorList>
            <person name="Baek K."/>
            <person name="Choi A."/>
            <person name="Kang I."/>
            <person name="Lee K."/>
            <person name="Cho J.C."/>
        </authorList>
    </citation>
    <scope>NUCLEOTIDE SEQUENCE [LARGE SCALE GENOMIC DNA]</scope>
    <source>
        <strain evidence="1 2">IMCC3317</strain>
    </source>
</reference>
<proteinExistence type="predicted"/>
<protein>
    <submittedName>
        <fullName evidence="1">Uncharacterized protein</fullName>
    </submittedName>
</protein>
<dbReference type="AlphaFoldDB" id="A0A7L4ZEZ5"/>
<dbReference type="Proteomes" id="UP000464657">
    <property type="component" value="Chromosome"/>
</dbReference>
<evidence type="ECO:0000313" key="1">
    <source>
        <dbReference type="EMBL" id="QHI35292.1"/>
    </source>
</evidence>
<keyword evidence="2" id="KW-1185">Reference proteome</keyword>
<dbReference type="RefSeq" id="WP_262887078.1">
    <property type="nucleotide sequence ID" value="NZ_CP019288.1"/>
</dbReference>
<dbReference type="KEGG" id="kan:IMCC3317_06380"/>
<organism evidence="1 2">
    <name type="scientific">Kordia antarctica</name>
    <dbReference type="NCBI Taxonomy" id="1218801"/>
    <lineage>
        <taxon>Bacteria</taxon>
        <taxon>Pseudomonadati</taxon>
        <taxon>Bacteroidota</taxon>
        <taxon>Flavobacteriia</taxon>
        <taxon>Flavobacteriales</taxon>
        <taxon>Flavobacteriaceae</taxon>
        <taxon>Kordia</taxon>
    </lineage>
</organism>
<dbReference type="EMBL" id="CP019288">
    <property type="protein sequence ID" value="QHI35292.1"/>
    <property type="molecule type" value="Genomic_DNA"/>
</dbReference>
<sequence length="43" mass="4904">MLKNILNLDGVKTLDKKEQTEINGGINCACIYWDTARAWWACC</sequence>
<name>A0A7L4ZEZ5_9FLAO</name>
<accession>A0A7L4ZEZ5</accession>
<gene>
    <name evidence="1" type="ORF">IMCC3317_06380</name>
</gene>